<evidence type="ECO:0000256" key="9">
    <source>
        <dbReference type="PIRSR" id="PIRSR005586-1"/>
    </source>
</evidence>
<sequence>MAGLRFCPECNNMLFAKENKAERTLMLHCESCQHEQPADDKCVFRNTMTLSASRLFNFQDVASDPTLPRANDVECARCHHNEAVFMKDPVSKDSEGLTLHFICTNCKHNWKPDFLGAG</sequence>
<keyword evidence="6 8" id="KW-0804">Transcription</keyword>
<dbReference type="PROSITE" id="PS51133">
    <property type="entry name" value="ZF_TFIIS_2"/>
    <property type="match status" value="1"/>
</dbReference>
<dbReference type="InterPro" id="IPR001529">
    <property type="entry name" value="Zn_ribbon_RPB9"/>
</dbReference>
<keyword evidence="7 8" id="KW-0539">Nucleus</keyword>
<evidence type="ECO:0000256" key="5">
    <source>
        <dbReference type="ARBA" id="ARBA00022833"/>
    </source>
</evidence>
<dbReference type="SUPFAM" id="SSF57783">
    <property type="entry name" value="Zinc beta-ribbon"/>
    <property type="match status" value="2"/>
</dbReference>
<dbReference type="CDD" id="cd10508">
    <property type="entry name" value="Zn-ribbon_RPB9"/>
    <property type="match status" value="1"/>
</dbReference>
<comment type="similarity">
    <text evidence="8 11">Belongs to the archaeal rpoM/eukaryotic RPA12/RPB9/RPC11 RNA polymerase family.</text>
</comment>
<dbReference type="GO" id="GO:0005665">
    <property type="term" value="C:RNA polymerase II, core complex"/>
    <property type="evidence" value="ECO:0007669"/>
    <property type="project" value="TreeGrafter"/>
</dbReference>
<evidence type="ECO:0000313" key="13">
    <source>
        <dbReference type="EMBL" id="KAG8462981.1"/>
    </source>
</evidence>
<dbReference type="PANTHER" id="PTHR11239:SF1">
    <property type="entry name" value="DNA-DIRECTED RNA POLYMERASE II SUBUNIT RPB9"/>
    <property type="match status" value="1"/>
</dbReference>
<dbReference type="PIRSF" id="PIRSF005586">
    <property type="entry name" value="RNApol_RpoM"/>
    <property type="match status" value="1"/>
</dbReference>
<feature type="zinc finger region" description="C4-type" evidence="10">
    <location>
        <begin position="7"/>
        <end position="32"/>
    </location>
</feature>
<keyword evidence="4 10" id="KW-0863">Zinc-finger</keyword>
<keyword evidence="3 9" id="KW-0479">Metal-binding</keyword>
<dbReference type="InterPro" id="IPR012164">
    <property type="entry name" value="Rpa12/Rpb9/Rpc10/TFS"/>
</dbReference>
<comment type="subcellular location">
    <subcellularLocation>
        <location evidence="1">Nucleus</location>
        <location evidence="1">Nucleolus</location>
    </subcellularLocation>
</comment>
<feature type="binding site" evidence="9">
    <location>
        <position position="75"/>
    </location>
    <ligand>
        <name>Zn(2+)</name>
        <dbReference type="ChEBI" id="CHEBI:29105"/>
        <label>2</label>
    </ligand>
</feature>
<evidence type="ECO:0000259" key="12">
    <source>
        <dbReference type="PROSITE" id="PS51133"/>
    </source>
</evidence>
<accession>A0A8J6C9H2</accession>
<evidence type="ECO:0000256" key="2">
    <source>
        <dbReference type="ARBA" id="ARBA00022478"/>
    </source>
</evidence>
<dbReference type="GO" id="GO:0006283">
    <property type="term" value="P:transcription-coupled nucleotide-excision repair"/>
    <property type="evidence" value="ECO:0007669"/>
    <property type="project" value="TreeGrafter"/>
</dbReference>
<dbReference type="InterPro" id="IPR001222">
    <property type="entry name" value="Znf_TFIIS"/>
</dbReference>
<organism evidence="13 14">
    <name type="scientific">Diacronema lutheri</name>
    <name type="common">Unicellular marine alga</name>
    <name type="synonym">Monochrysis lutheri</name>
    <dbReference type="NCBI Taxonomy" id="2081491"/>
    <lineage>
        <taxon>Eukaryota</taxon>
        <taxon>Haptista</taxon>
        <taxon>Haptophyta</taxon>
        <taxon>Pavlovophyceae</taxon>
        <taxon>Pavlovales</taxon>
        <taxon>Pavlovaceae</taxon>
        <taxon>Diacronema</taxon>
    </lineage>
</organism>
<evidence type="ECO:0000256" key="10">
    <source>
        <dbReference type="PIRSR" id="PIRSR005586-2"/>
    </source>
</evidence>
<name>A0A8J6C9H2_DIALT</name>
<evidence type="ECO:0000256" key="8">
    <source>
        <dbReference type="PIRNR" id="PIRNR005586"/>
    </source>
</evidence>
<dbReference type="Gene3D" id="2.20.25.10">
    <property type="match status" value="2"/>
</dbReference>
<dbReference type="GO" id="GO:0006367">
    <property type="term" value="P:transcription initiation at RNA polymerase II promoter"/>
    <property type="evidence" value="ECO:0007669"/>
    <property type="project" value="TreeGrafter"/>
</dbReference>
<feature type="binding site" evidence="9">
    <location>
        <position position="32"/>
    </location>
    <ligand>
        <name>Zn(2+)</name>
        <dbReference type="ChEBI" id="CHEBI:29105"/>
        <label>1</label>
    </ligand>
</feature>
<comment type="function">
    <text evidence="8">DNA-dependent RNA polymerase catalyzes the transcription of DNA into RNA using the four ribonucleoside triphosphates as substrates.</text>
</comment>
<dbReference type="GO" id="GO:0008270">
    <property type="term" value="F:zinc ion binding"/>
    <property type="evidence" value="ECO:0007669"/>
    <property type="project" value="UniProtKB-KW"/>
</dbReference>
<keyword evidence="5 9" id="KW-0862">Zinc</keyword>
<dbReference type="AlphaFoldDB" id="A0A8J6C9H2"/>
<comment type="caution">
    <text evidence="13">The sequence shown here is derived from an EMBL/GenBank/DDBJ whole genome shotgun (WGS) entry which is preliminary data.</text>
</comment>
<reference evidence="13" key="1">
    <citation type="submission" date="2021-05" db="EMBL/GenBank/DDBJ databases">
        <title>The genome of the haptophyte Pavlova lutheri (Diacronema luteri, Pavlovales) - a model for lipid biosynthesis in eukaryotic algae.</title>
        <authorList>
            <person name="Hulatt C.J."/>
            <person name="Posewitz M.C."/>
        </authorList>
    </citation>
    <scope>NUCLEOTIDE SEQUENCE</scope>
    <source>
        <strain evidence="13">NIVA-4/92</strain>
    </source>
</reference>
<keyword evidence="2 8" id="KW-0240">DNA-directed RNA polymerase</keyword>
<dbReference type="GO" id="GO:0001193">
    <property type="term" value="P:maintenance of transcriptional fidelity during transcription elongation by RNA polymerase II"/>
    <property type="evidence" value="ECO:0007669"/>
    <property type="project" value="TreeGrafter"/>
</dbReference>
<evidence type="ECO:0000256" key="1">
    <source>
        <dbReference type="ARBA" id="ARBA00004604"/>
    </source>
</evidence>
<feature type="binding site" evidence="9">
    <location>
        <position position="103"/>
    </location>
    <ligand>
        <name>Zn(2+)</name>
        <dbReference type="ChEBI" id="CHEBI:29105"/>
        <label>2</label>
    </ligand>
</feature>
<dbReference type="PANTHER" id="PTHR11239">
    <property type="entry name" value="DNA-DIRECTED RNA POLYMERASE"/>
    <property type="match status" value="1"/>
</dbReference>
<evidence type="ECO:0000256" key="11">
    <source>
        <dbReference type="RuleBase" id="RU003474"/>
    </source>
</evidence>
<proteinExistence type="inferred from homology"/>
<dbReference type="Pfam" id="PF01096">
    <property type="entry name" value="Zn_ribbon_TFIIS"/>
    <property type="match status" value="1"/>
</dbReference>
<keyword evidence="14" id="KW-1185">Reference proteome</keyword>
<feature type="binding site" evidence="9">
    <location>
        <position position="106"/>
    </location>
    <ligand>
        <name>Zn(2+)</name>
        <dbReference type="ChEBI" id="CHEBI:29105"/>
        <label>2</label>
    </ligand>
</feature>
<evidence type="ECO:0000256" key="6">
    <source>
        <dbReference type="ARBA" id="ARBA00023163"/>
    </source>
</evidence>
<feature type="domain" description="TFIIS-type" evidence="12">
    <location>
        <begin position="71"/>
        <end position="111"/>
    </location>
</feature>
<evidence type="ECO:0000256" key="3">
    <source>
        <dbReference type="ARBA" id="ARBA00022723"/>
    </source>
</evidence>
<evidence type="ECO:0000256" key="7">
    <source>
        <dbReference type="ARBA" id="ARBA00023242"/>
    </source>
</evidence>
<dbReference type="OrthoDB" id="282270at2759"/>
<dbReference type="Proteomes" id="UP000751190">
    <property type="component" value="Unassembled WGS sequence"/>
</dbReference>
<dbReference type="GO" id="GO:0003676">
    <property type="term" value="F:nucleic acid binding"/>
    <property type="evidence" value="ECO:0007669"/>
    <property type="project" value="InterPro"/>
</dbReference>
<feature type="binding site" evidence="9">
    <location>
        <position position="7"/>
    </location>
    <ligand>
        <name>Zn(2+)</name>
        <dbReference type="ChEBI" id="CHEBI:29105"/>
        <label>1</label>
    </ligand>
</feature>
<evidence type="ECO:0000256" key="4">
    <source>
        <dbReference type="ARBA" id="ARBA00022771"/>
    </source>
</evidence>
<dbReference type="Pfam" id="PF02150">
    <property type="entry name" value="Zn_ribbon_RPB9"/>
    <property type="match status" value="1"/>
</dbReference>
<dbReference type="PROSITE" id="PS01030">
    <property type="entry name" value="RNA_POL_M_15KD"/>
    <property type="match status" value="1"/>
</dbReference>
<feature type="binding site" evidence="9">
    <location>
        <position position="78"/>
    </location>
    <ligand>
        <name>Zn(2+)</name>
        <dbReference type="ChEBI" id="CHEBI:29105"/>
        <label>2</label>
    </ligand>
</feature>
<gene>
    <name evidence="13" type="ORF">KFE25_001754</name>
</gene>
<protein>
    <recommendedName>
        <fullName evidence="8">DNA-directed RNA polymerase subunit</fullName>
    </recommendedName>
</protein>
<dbReference type="InterPro" id="IPR034012">
    <property type="entry name" value="Zn_ribbon_RPB9_C"/>
</dbReference>
<dbReference type="OMA" id="DTSMVLF"/>
<dbReference type="SMART" id="SM00440">
    <property type="entry name" value="ZnF_C2C2"/>
    <property type="match status" value="1"/>
</dbReference>
<dbReference type="EMBL" id="JAGTXO010000018">
    <property type="protein sequence ID" value="KAG8462981.1"/>
    <property type="molecule type" value="Genomic_DNA"/>
</dbReference>
<dbReference type="GO" id="GO:0003899">
    <property type="term" value="F:DNA-directed RNA polymerase activity"/>
    <property type="evidence" value="ECO:0007669"/>
    <property type="project" value="InterPro"/>
</dbReference>
<feature type="binding site" evidence="9">
    <location>
        <position position="29"/>
    </location>
    <ligand>
        <name>Zn(2+)</name>
        <dbReference type="ChEBI" id="CHEBI:29105"/>
        <label>1</label>
    </ligand>
</feature>
<dbReference type="SMART" id="SM00661">
    <property type="entry name" value="RPOL9"/>
    <property type="match status" value="1"/>
</dbReference>
<feature type="binding site" evidence="9">
    <location>
        <position position="10"/>
    </location>
    <ligand>
        <name>Zn(2+)</name>
        <dbReference type="ChEBI" id="CHEBI:29105"/>
        <label>1</label>
    </ligand>
</feature>
<dbReference type="GO" id="GO:0005730">
    <property type="term" value="C:nucleolus"/>
    <property type="evidence" value="ECO:0007669"/>
    <property type="project" value="UniProtKB-SubCell"/>
</dbReference>
<dbReference type="InterPro" id="IPR019761">
    <property type="entry name" value="DNA-dir_RNA_pol-M_15_CS"/>
</dbReference>
<evidence type="ECO:0000313" key="14">
    <source>
        <dbReference type="Proteomes" id="UP000751190"/>
    </source>
</evidence>